<reference evidence="17 18" key="1">
    <citation type="submission" date="2019-07" db="EMBL/GenBank/DDBJ databases">
        <title>Sphingomonas AE3 Genome sequencing and assembly.</title>
        <authorList>
            <person name="Kim H."/>
        </authorList>
    </citation>
    <scope>NUCLEOTIDE SEQUENCE [LARGE SCALE GENOMIC DNA]</scope>
    <source>
        <strain evidence="17 18">AE3</strain>
    </source>
</reference>
<keyword evidence="18" id="KW-1185">Reference proteome</keyword>
<keyword evidence="8 12" id="KW-0798">TonB box</keyword>
<keyword evidence="4" id="KW-0410">Iron transport</keyword>
<comment type="subcellular location">
    <subcellularLocation>
        <location evidence="1 11">Cell outer membrane</location>
        <topology evidence="1 11">Multi-pass membrane protein</topology>
    </subcellularLocation>
</comment>
<dbReference type="RefSeq" id="WP_147494600.1">
    <property type="nucleotide sequence ID" value="NZ_CP041659.1"/>
</dbReference>
<dbReference type="PROSITE" id="PS52016">
    <property type="entry name" value="TONB_DEPENDENT_REC_3"/>
    <property type="match status" value="1"/>
</dbReference>
<keyword evidence="14" id="KW-0732">Signal</keyword>
<dbReference type="GO" id="GO:0009279">
    <property type="term" value="C:cell outer membrane"/>
    <property type="evidence" value="ECO:0007669"/>
    <property type="project" value="UniProtKB-SubCell"/>
</dbReference>
<evidence type="ECO:0000256" key="13">
    <source>
        <dbReference type="SAM" id="MobiDB-lite"/>
    </source>
</evidence>
<evidence type="ECO:0000256" key="12">
    <source>
        <dbReference type="RuleBase" id="RU003357"/>
    </source>
</evidence>
<keyword evidence="2 11" id="KW-0813">Transport</keyword>
<dbReference type="InterPro" id="IPR000531">
    <property type="entry name" value="Beta-barrel_TonB"/>
</dbReference>
<keyword evidence="5 11" id="KW-0812">Transmembrane</keyword>
<accession>A0A516ITA5</accession>
<proteinExistence type="inferred from homology"/>
<evidence type="ECO:0000256" key="1">
    <source>
        <dbReference type="ARBA" id="ARBA00004571"/>
    </source>
</evidence>
<keyword evidence="17" id="KW-0675">Receptor</keyword>
<dbReference type="EMBL" id="CP041659">
    <property type="protein sequence ID" value="QDP20152.1"/>
    <property type="molecule type" value="Genomic_DNA"/>
</dbReference>
<evidence type="ECO:0000259" key="16">
    <source>
        <dbReference type="Pfam" id="PF07715"/>
    </source>
</evidence>
<feature type="chain" id="PRO_5021891946" evidence="14">
    <location>
        <begin position="21"/>
        <end position="860"/>
    </location>
</feature>
<dbReference type="GO" id="GO:0006826">
    <property type="term" value="P:iron ion transport"/>
    <property type="evidence" value="ECO:0007669"/>
    <property type="project" value="UniProtKB-KW"/>
</dbReference>
<dbReference type="PANTHER" id="PTHR32552:SF81">
    <property type="entry name" value="TONB-DEPENDENT OUTER MEMBRANE RECEPTOR"/>
    <property type="match status" value="1"/>
</dbReference>
<feature type="signal peptide" evidence="14">
    <location>
        <begin position="1"/>
        <end position="20"/>
    </location>
</feature>
<feature type="domain" description="TonB-dependent receptor plug" evidence="16">
    <location>
        <begin position="64"/>
        <end position="174"/>
    </location>
</feature>
<dbReference type="Proteomes" id="UP000321857">
    <property type="component" value="Chromosome"/>
</dbReference>
<keyword evidence="3 11" id="KW-1134">Transmembrane beta strand</keyword>
<evidence type="ECO:0000313" key="17">
    <source>
        <dbReference type="EMBL" id="QDP20152.1"/>
    </source>
</evidence>
<dbReference type="AlphaFoldDB" id="A0A516ITA5"/>
<dbReference type="SUPFAM" id="SSF56935">
    <property type="entry name" value="Porins"/>
    <property type="match status" value="1"/>
</dbReference>
<keyword evidence="10 11" id="KW-0998">Cell outer membrane</keyword>
<keyword evidence="6" id="KW-0408">Iron</keyword>
<dbReference type="Pfam" id="PF07715">
    <property type="entry name" value="Plug"/>
    <property type="match status" value="1"/>
</dbReference>
<evidence type="ECO:0000256" key="8">
    <source>
        <dbReference type="ARBA" id="ARBA00023077"/>
    </source>
</evidence>
<evidence type="ECO:0000256" key="3">
    <source>
        <dbReference type="ARBA" id="ARBA00022452"/>
    </source>
</evidence>
<gene>
    <name evidence="17" type="ORF">FMM02_09435</name>
</gene>
<protein>
    <submittedName>
        <fullName evidence="17">TonB-dependent receptor</fullName>
    </submittedName>
</protein>
<organism evidence="17 18">
    <name type="scientific">Sphingomonas xanthus</name>
    <dbReference type="NCBI Taxonomy" id="2594473"/>
    <lineage>
        <taxon>Bacteria</taxon>
        <taxon>Pseudomonadati</taxon>
        <taxon>Pseudomonadota</taxon>
        <taxon>Alphaproteobacteria</taxon>
        <taxon>Sphingomonadales</taxon>
        <taxon>Sphingomonadaceae</taxon>
        <taxon>Sphingomonas</taxon>
    </lineage>
</organism>
<keyword evidence="7" id="KW-0406">Ion transport</keyword>
<evidence type="ECO:0000256" key="2">
    <source>
        <dbReference type="ARBA" id="ARBA00022448"/>
    </source>
</evidence>
<evidence type="ECO:0000256" key="4">
    <source>
        <dbReference type="ARBA" id="ARBA00022496"/>
    </source>
</evidence>
<evidence type="ECO:0000256" key="9">
    <source>
        <dbReference type="ARBA" id="ARBA00023136"/>
    </source>
</evidence>
<dbReference type="InterPro" id="IPR036942">
    <property type="entry name" value="Beta-barrel_TonB_sf"/>
</dbReference>
<evidence type="ECO:0000313" key="18">
    <source>
        <dbReference type="Proteomes" id="UP000321857"/>
    </source>
</evidence>
<evidence type="ECO:0000259" key="15">
    <source>
        <dbReference type="Pfam" id="PF00593"/>
    </source>
</evidence>
<dbReference type="Gene3D" id="2.40.170.20">
    <property type="entry name" value="TonB-dependent receptor, beta-barrel domain"/>
    <property type="match status" value="2"/>
</dbReference>
<dbReference type="InterPro" id="IPR039426">
    <property type="entry name" value="TonB-dep_rcpt-like"/>
</dbReference>
<feature type="domain" description="TonB-dependent receptor-like beta-barrel" evidence="15">
    <location>
        <begin position="331"/>
        <end position="823"/>
    </location>
</feature>
<evidence type="ECO:0000256" key="10">
    <source>
        <dbReference type="ARBA" id="ARBA00023237"/>
    </source>
</evidence>
<feature type="region of interest" description="Disordered" evidence="13">
    <location>
        <begin position="23"/>
        <end position="48"/>
    </location>
</feature>
<evidence type="ECO:0000256" key="7">
    <source>
        <dbReference type="ARBA" id="ARBA00023065"/>
    </source>
</evidence>
<dbReference type="KEGG" id="sxa:FMM02_09435"/>
<dbReference type="Pfam" id="PF00593">
    <property type="entry name" value="TonB_dep_Rec_b-barrel"/>
    <property type="match status" value="1"/>
</dbReference>
<dbReference type="InterPro" id="IPR012910">
    <property type="entry name" value="Plug_dom"/>
</dbReference>
<evidence type="ECO:0000256" key="11">
    <source>
        <dbReference type="PROSITE-ProRule" id="PRU01360"/>
    </source>
</evidence>
<sequence>MTNRTIRALTLGLLASTALAQPALGQDSPAPTDPADQPSVAAAQTAPDDRDIIVVTAQKREENLQDVPISVQAIGTRRLDQLNIANFEDYTKQLPSVAYQTAQPGLTVVYMRGVASGGDGNHSGSLPSVGTYLDEQPVTTIGGTLDIHIYDIARIESLAGPQGTLYGASSQAGTIRIITNKPELGVTSGRVDAEINKVAHGGWGGKLDGMVNLPISERMAFRGVAFYQRDAGYIDNVFRERSYYVFDDDVADITIDNADLAKKNHNDQRIYGGRAALKVDLDDNWTVTPTVFHQNLKADGFFAYDPNIGDLKIDRYFDEVRKDRFTQAALTIEGKIANFDITYAGAYLNRKTYTLSDYSDYADTYDALYADYNPDYGGLAYFYYLDGAGNFIDPRQYIIGTDHFKKLSQEIRIASPADRPFRVIAGAFYQRQSNQIHQDYRVDDLAPELSVNGLAGTLWLTEQNRVDKDYALFGEASFDVTPQVTITAGGRLFKYDNTLIGFFGFGRNPGDGGDGPFSAFPRNGAGSSRTGVAQCFTESGERLYDRDTDSYASDRTLLPGLRGAPCTNLAEYEDGKLKPKRAKGSGFTHRLNATYKPNDDLMFYGTWSRGFRPGGLNRRADIAPYDPDYLTNFEVGWKTTLADGRLRWNGAVYHQKWNKFQFSFLGANSFTEIQNGSDARINGVETDVSYAHRGLTINAAAAYTDAKTTGTICAANGDEPPCPDSFVAAEKGTRLPITPRLKGSVTARYSWPVMAAARAHVQAGVAYQGSAPATLRTQILWVGTGGIVNPREVLGKIRASTLVDVAGGISWQRYNIELYVANLFDKRNDLSRFVTCSSCFQTKILPGTPRTIGLRVGTRF</sequence>
<dbReference type="PANTHER" id="PTHR32552">
    <property type="entry name" value="FERRICHROME IRON RECEPTOR-RELATED"/>
    <property type="match status" value="1"/>
</dbReference>
<name>A0A516ITA5_9SPHN</name>
<evidence type="ECO:0000256" key="5">
    <source>
        <dbReference type="ARBA" id="ARBA00022692"/>
    </source>
</evidence>
<evidence type="ECO:0000256" key="6">
    <source>
        <dbReference type="ARBA" id="ARBA00023004"/>
    </source>
</evidence>
<comment type="similarity">
    <text evidence="11 12">Belongs to the TonB-dependent receptor family.</text>
</comment>
<evidence type="ECO:0000256" key="14">
    <source>
        <dbReference type="SAM" id="SignalP"/>
    </source>
</evidence>
<dbReference type="OrthoDB" id="9760333at2"/>
<keyword evidence="9 11" id="KW-0472">Membrane</keyword>